<dbReference type="InterPro" id="IPR038109">
    <property type="entry name" value="DNA_bind_recomb_sf"/>
</dbReference>
<dbReference type="CDD" id="cd00338">
    <property type="entry name" value="Ser_Recombinase"/>
    <property type="match status" value="1"/>
</dbReference>
<name>A0A6P2C4F8_9ACTN</name>
<dbReference type="Gene3D" id="3.90.1750.20">
    <property type="entry name" value="Putative Large Serine Recombinase, Chain B, Domain 2"/>
    <property type="match status" value="1"/>
</dbReference>
<dbReference type="Gene3D" id="3.40.50.1390">
    <property type="entry name" value="Resolvase, N-terminal catalytic domain"/>
    <property type="match status" value="1"/>
</dbReference>
<reference evidence="3 4" key="1">
    <citation type="submission" date="2018-11" db="EMBL/GenBank/DDBJ databases">
        <title>Trebonia kvetii gen.nov., sp.nov., a novel acidophilic actinobacterium, and proposal of the new actinobacterial family Treboniaceae fam. nov.</title>
        <authorList>
            <person name="Rapoport D."/>
            <person name="Sagova-Mareckova M."/>
            <person name="Sedlacek I."/>
            <person name="Provaznik J."/>
            <person name="Kralova S."/>
            <person name="Pavlinic D."/>
            <person name="Benes V."/>
            <person name="Kopecky J."/>
        </authorList>
    </citation>
    <scope>NUCLEOTIDE SEQUENCE [LARGE SCALE GENOMIC DNA]</scope>
    <source>
        <strain evidence="3 4">15Tr583</strain>
    </source>
</reference>
<dbReference type="SMART" id="SM00857">
    <property type="entry name" value="Resolvase"/>
    <property type="match status" value="1"/>
</dbReference>
<dbReference type="InterPro" id="IPR006119">
    <property type="entry name" value="Resolv_N"/>
</dbReference>
<feature type="region of interest" description="Disordered" evidence="1">
    <location>
        <begin position="291"/>
        <end position="327"/>
    </location>
</feature>
<evidence type="ECO:0000259" key="2">
    <source>
        <dbReference type="PROSITE" id="PS51736"/>
    </source>
</evidence>
<protein>
    <submittedName>
        <fullName evidence="3">Recombinase family protein</fullName>
    </submittedName>
</protein>
<feature type="domain" description="Resolvase/invertase-type recombinase catalytic" evidence="2">
    <location>
        <begin position="14"/>
        <end position="165"/>
    </location>
</feature>
<dbReference type="PANTHER" id="PTHR30461">
    <property type="entry name" value="DNA-INVERTASE FROM LAMBDOID PROPHAGE"/>
    <property type="match status" value="1"/>
</dbReference>
<dbReference type="GO" id="GO:0000150">
    <property type="term" value="F:DNA strand exchange activity"/>
    <property type="evidence" value="ECO:0007669"/>
    <property type="project" value="InterPro"/>
</dbReference>
<dbReference type="OrthoDB" id="8782062at2"/>
<sequence length="612" mass="67182">MSEHKITASHLQRTTVIYVRQSTLAQVQRNTESTMRQYDLAGRAQQLGWPRTAVQVIDEDLGVSGASAAGRSGFAEMAARVGLGEVGIVLSLECSRLARNNSDWYRLLDLAGMTDTLIADADGIYHPAMFNDRLLLGMKGTMSEAELHILRSRLDGGIRNKAARGELRRGLPAGLVWGEGDGEVLPHPDEAVRGVITVIFEQFAVRGSVRAVWLHLRDQGLKLPLQRHGHVTAAQAAREEITWAKPTYHAVHNVLTHPAYAGAYTYGRTRQEKRIGDGALHVRRRVAAARRMAGAHQRPPRRIHQLGRLPGQPGQDRAERPAAHQPGTGAVREGCALLQGLATCGTCGRKLAVYYEGKHKATPGYYCTGTGQVVEGRGTRHLRIGGVAIDTAVTEAFLAALEPAALQACLQAAEQLEHGHDTSLEQYRRQAEASRFTAARAERRYLAVDPGNRLVARGLEAAWEKALTELAAAEADLARRQAARPAALTEQERAAILALGDDLHAVWDAATTTDKDRKQLLRTLLDEVNITVHRDHDNGRADLVLRWKGGAITELTIPVKRQPANRLRTDEDTIGLIRRLAAYYPDAKIAGILNRQGRRVRDTFVGAEDHLW</sequence>
<dbReference type="InterPro" id="IPR011109">
    <property type="entry name" value="DNA_bind_recombinase_dom"/>
</dbReference>
<dbReference type="AlphaFoldDB" id="A0A6P2C4F8"/>
<dbReference type="GO" id="GO:0003677">
    <property type="term" value="F:DNA binding"/>
    <property type="evidence" value="ECO:0007669"/>
    <property type="project" value="InterPro"/>
</dbReference>
<dbReference type="Pfam" id="PF00239">
    <property type="entry name" value="Resolvase"/>
    <property type="match status" value="1"/>
</dbReference>
<dbReference type="EMBL" id="RPFW01000001">
    <property type="protein sequence ID" value="TVZ06098.1"/>
    <property type="molecule type" value="Genomic_DNA"/>
</dbReference>
<keyword evidence="4" id="KW-1185">Reference proteome</keyword>
<dbReference type="PROSITE" id="PS51736">
    <property type="entry name" value="RECOMBINASES_3"/>
    <property type="match status" value="1"/>
</dbReference>
<organism evidence="3 4">
    <name type="scientific">Trebonia kvetii</name>
    <dbReference type="NCBI Taxonomy" id="2480626"/>
    <lineage>
        <taxon>Bacteria</taxon>
        <taxon>Bacillati</taxon>
        <taxon>Actinomycetota</taxon>
        <taxon>Actinomycetes</taxon>
        <taxon>Streptosporangiales</taxon>
        <taxon>Treboniaceae</taxon>
        <taxon>Trebonia</taxon>
    </lineage>
</organism>
<dbReference type="SUPFAM" id="SSF53041">
    <property type="entry name" value="Resolvase-like"/>
    <property type="match status" value="1"/>
</dbReference>
<accession>A0A6P2C4F8</accession>
<dbReference type="PANTHER" id="PTHR30461:SF23">
    <property type="entry name" value="DNA RECOMBINASE-RELATED"/>
    <property type="match status" value="1"/>
</dbReference>
<dbReference type="InterPro" id="IPR036162">
    <property type="entry name" value="Resolvase-like_N_sf"/>
</dbReference>
<proteinExistence type="predicted"/>
<dbReference type="Pfam" id="PF07508">
    <property type="entry name" value="Recombinase"/>
    <property type="match status" value="1"/>
</dbReference>
<dbReference type="RefSeq" id="WP_145850852.1">
    <property type="nucleotide sequence ID" value="NZ_RPFW01000001.1"/>
</dbReference>
<evidence type="ECO:0000256" key="1">
    <source>
        <dbReference type="SAM" id="MobiDB-lite"/>
    </source>
</evidence>
<dbReference type="Proteomes" id="UP000460272">
    <property type="component" value="Unassembled WGS sequence"/>
</dbReference>
<evidence type="ECO:0000313" key="4">
    <source>
        <dbReference type="Proteomes" id="UP000460272"/>
    </source>
</evidence>
<comment type="caution">
    <text evidence="3">The sequence shown here is derived from an EMBL/GenBank/DDBJ whole genome shotgun (WGS) entry which is preliminary data.</text>
</comment>
<evidence type="ECO:0000313" key="3">
    <source>
        <dbReference type="EMBL" id="TVZ06098.1"/>
    </source>
</evidence>
<gene>
    <name evidence="3" type="ORF">EAS64_01200</name>
</gene>
<dbReference type="InterPro" id="IPR050639">
    <property type="entry name" value="SSR_resolvase"/>
</dbReference>